<evidence type="ECO:0008006" key="4">
    <source>
        <dbReference type="Google" id="ProtNLM"/>
    </source>
</evidence>
<protein>
    <recommendedName>
        <fullName evidence="4">DUF4149 domain-containing protein</fullName>
    </recommendedName>
</protein>
<sequence>MSTARFVVGLLSASVFLCMSVWCGVALYMAYKKIEMLLHLFPKSVGVKTLTPLRHAGIWGKLMLIGGITGYVAFSRLYLKNGQLSSEDLQAIPNSLRLKLAIMHWLLVTLVLAMFALCIISKSGLFY</sequence>
<feature type="transmembrane region" description="Helical" evidence="1">
    <location>
        <begin position="58"/>
        <end position="78"/>
    </location>
</feature>
<keyword evidence="1" id="KW-1133">Transmembrane helix</keyword>
<feature type="transmembrane region" description="Helical" evidence="1">
    <location>
        <begin position="6"/>
        <end position="31"/>
    </location>
</feature>
<evidence type="ECO:0000313" key="2">
    <source>
        <dbReference type="EMBL" id="QVW26586.1"/>
    </source>
</evidence>
<dbReference type="Proteomes" id="UP000681155">
    <property type="component" value="Chromosome"/>
</dbReference>
<reference evidence="2 3" key="1">
    <citation type="submission" date="2021-05" db="EMBL/GenBank/DDBJ databases">
        <title>Complete genome of the cytokinin-producing biocontrol strain Pseudomonas fluorescens G20-18.</title>
        <authorList>
            <person name="Nielsen T.K."/>
            <person name="Mekureyaw M.F."/>
            <person name="Hansen L.H."/>
            <person name="Nicolaisen M.H."/>
            <person name="Roitsch T.G."/>
            <person name="Hennessy R.C."/>
        </authorList>
    </citation>
    <scope>NUCLEOTIDE SEQUENCE [LARGE SCALE GENOMIC DNA]</scope>
    <source>
        <strain evidence="2 3">G20-18</strain>
    </source>
</reference>
<keyword evidence="3" id="KW-1185">Reference proteome</keyword>
<evidence type="ECO:0000256" key="1">
    <source>
        <dbReference type="SAM" id="Phobius"/>
    </source>
</evidence>
<gene>
    <name evidence="2" type="ORF">KJF94_14070</name>
</gene>
<dbReference type="EMBL" id="CP075566">
    <property type="protein sequence ID" value="QVW26586.1"/>
    <property type="molecule type" value="Genomic_DNA"/>
</dbReference>
<dbReference type="RefSeq" id="WP_214384346.1">
    <property type="nucleotide sequence ID" value="NZ_CP075566.1"/>
</dbReference>
<name>A0ABX8F557_9PSED</name>
<proteinExistence type="predicted"/>
<evidence type="ECO:0000313" key="3">
    <source>
        <dbReference type="Proteomes" id="UP000681155"/>
    </source>
</evidence>
<organism evidence="2 3">
    <name type="scientific">Pseudomonas hormoni</name>
    <dbReference type="NCBI Taxonomy" id="3093767"/>
    <lineage>
        <taxon>Bacteria</taxon>
        <taxon>Pseudomonadati</taxon>
        <taxon>Pseudomonadota</taxon>
        <taxon>Gammaproteobacteria</taxon>
        <taxon>Pseudomonadales</taxon>
        <taxon>Pseudomonadaceae</taxon>
        <taxon>Pseudomonas</taxon>
    </lineage>
</organism>
<accession>A0ABX8F557</accession>
<feature type="transmembrane region" description="Helical" evidence="1">
    <location>
        <begin position="98"/>
        <end position="120"/>
    </location>
</feature>
<keyword evidence="1" id="KW-0472">Membrane</keyword>
<keyword evidence="1" id="KW-0812">Transmembrane</keyword>